<evidence type="ECO:0000256" key="2">
    <source>
        <dbReference type="ARBA" id="ARBA00005019"/>
    </source>
</evidence>
<evidence type="ECO:0000313" key="14">
    <source>
        <dbReference type="Proteomes" id="UP000032803"/>
    </source>
</evidence>
<evidence type="ECO:0000256" key="3">
    <source>
        <dbReference type="ARBA" id="ARBA00009014"/>
    </source>
</evidence>
<dbReference type="GO" id="GO:0009435">
    <property type="term" value="P:NAD+ biosynthetic process"/>
    <property type="evidence" value="ECO:0007669"/>
    <property type="project" value="UniProtKB-UniRule"/>
</dbReference>
<dbReference type="InterPro" id="IPR005248">
    <property type="entry name" value="NadD/NMNAT"/>
</dbReference>
<dbReference type="Proteomes" id="UP000032803">
    <property type="component" value="Chromosome I"/>
</dbReference>
<evidence type="ECO:0000256" key="4">
    <source>
        <dbReference type="ARBA" id="ARBA00022642"/>
    </source>
</evidence>
<comment type="function">
    <text evidence="1 11">Catalyzes the reversible adenylation of nicotinate mononucleotide (NaMN) to nicotinic acid adenine dinucleotide (NaAD).</text>
</comment>
<evidence type="ECO:0000256" key="6">
    <source>
        <dbReference type="ARBA" id="ARBA00022695"/>
    </source>
</evidence>
<reference evidence="14" key="1">
    <citation type="submission" date="2014-09" db="EMBL/GenBank/DDBJ databases">
        <authorList>
            <person name="Gomez-Valero L."/>
        </authorList>
    </citation>
    <scope>NUCLEOTIDE SEQUENCE [LARGE SCALE GENOMIC DNA]</scope>
    <source>
        <strain evidence="14">ATCC35250</strain>
    </source>
</reference>
<dbReference type="CDD" id="cd02165">
    <property type="entry name" value="NMNAT"/>
    <property type="match status" value="1"/>
</dbReference>
<dbReference type="NCBIfam" id="NF000839">
    <property type="entry name" value="PRK00071.1-1"/>
    <property type="match status" value="1"/>
</dbReference>
<keyword evidence="4 11" id="KW-0662">Pyridine nucleotide biosynthesis</keyword>
<dbReference type="EC" id="2.7.7.18" evidence="11"/>
<dbReference type="PANTHER" id="PTHR39321">
    <property type="entry name" value="NICOTINATE-NUCLEOTIDE ADENYLYLTRANSFERASE-RELATED"/>
    <property type="match status" value="1"/>
</dbReference>
<dbReference type="UniPathway" id="UPA00253">
    <property type="reaction ID" value="UER00332"/>
</dbReference>
<evidence type="ECO:0000313" key="13">
    <source>
        <dbReference type="EMBL" id="CEK10869.1"/>
    </source>
</evidence>
<dbReference type="SUPFAM" id="SSF52374">
    <property type="entry name" value="Nucleotidylyl transferase"/>
    <property type="match status" value="1"/>
</dbReference>
<evidence type="ECO:0000256" key="8">
    <source>
        <dbReference type="ARBA" id="ARBA00022840"/>
    </source>
</evidence>
<dbReference type="AlphaFoldDB" id="A0A0A8UVR2"/>
<evidence type="ECO:0000256" key="5">
    <source>
        <dbReference type="ARBA" id="ARBA00022679"/>
    </source>
</evidence>
<dbReference type="InterPro" id="IPR004821">
    <property type="entry name" value="Cyt_trans-like"/>
</dbReference>
<evidence type="ECO:0000256" key="9">
    <source>
        <dbReference type="ARBA" id="ARBA00023027"/>
    </source>
</evidence>
<sequence>MRNLIIYGGTFDPVHEGHLKTANNIQNHFHFDQFIFLPCKIPVLKNKAIATPAQRIEMLELALKNQPENFTIDLSEINRESPSYMVSTLENFRQQLGENVAMTLLIGQDTFLQLPKWYQWYRLLDLANLLVIKRYGVCDTTLPEELTQLLNTHEVSNDETLLNTSCGLIYRYDAGEFNISSTWLRHELAQGKNVCEYLPKEVLSYIKKNKLYKSTQE</sequence>
<keyword evidence="6 11" id="KW-0548">Nucleotidyltransferase</keyword>
<keyword evidence="8 11" id="KW-0067">ATP-binding</keyword>
<dbReference type="GO" id="GO:0004515">
    <property type="term" value="F:nicotinate-nucleotide adenylyltransferase activity"/>
    <property type="evidence" value="ECO:0007669"/>
    <property type="project" value="UniProtKB-UniRule"/>
</dbReference>
<keyword evidence="7 11" id="KW-0547">Nucleotide-binding</keyword>
<gene>
    <name evidence="11 13" type="primary">nadD</name>
    <name evidence="13" type="ORF">LHA_1837</name>
</gene>
<accession>A0A0A8UVR2</accession>
<dbReference type="HAMAP" id="MF_00244">
    <property type="entry name" value="NaMN_adenylyltr"/>
    <property type="match status" value="1"/>
</dbReference>
<dbReference type="NCBIfam" id="TIGR00482">
    <property type="entry name" value="nicotinate (nicotinamide) nucleotide adenylyltransferase"/>
    <property type="match status" value="1"/>
</dbReference>
<organism evidence="13 14">
    <name type="scientific">Legionella hackeliae</name>
    <dbReference type="NCBI Taxonomy" id="449"/>
    <lineage>
        <taxon>Bacteria</taxon>
        <taxon>Pseudomonadati</taxon>
        <taxon>Pseudomonadota</taxon>
        <taxon>Gammaproteobacteria</taxon>
        <taxon>Legionellales</taxon>
        <taxon>Legionellaceae</taxon>
        <taxon>Legionella</taxon>
    </lineage>
</organism>
<protein>
    <recommendedName>
        <fullName evidence="11">Probable nicotinate-nucleotide adenylyltransferase</fullName>
        <ecNumber evidence="11">2.7.7.18</ecNumber>
    </recommendedName>
    <alternativeName>
        <fullName evidence="11">Deamido-NAD(+) diphosphorylase</fullName>
    </alternativeName>
    <alternativeName>
        <fullName evidence="11">Deamido-NAD(+) pyrophosphorylase</fullName>
    </alternativeName>
    <alternativeName>
        <fullName evidence="11">Nicotinate mononucleotide adenylyltransferase</fullName>
        <shortName evidence="11">NaMN adenylyltransferase</shortName>
    </alternativeName>
</protein>
<evidence type="ECO:0000256" key="10">
    <source>
        <dbReference type="ARBA" id="ARBA00048721"/>
    </source>
</evidence>
<dbReference type="InterPro" id="IPR014729">
    <property type="entry name" value="Rossmann-like_a/b/a_fold"/>
</dbReference>
<evidence type="ECO:0000256" key="7">
    <source>
        <dbReference type="ARBA" id="ARBA00022741"/>
    </source>
</evidence>
<dbReference type="STRING" id="449.LHA_1837"/>
<comment type="catalytic activity">
    <reaction evidence="10 11">
        <text>nicotinate beta-D-ribonucleotide + ATP + H(+) = deamido-NAD(+) + diphosphate</text>
        <dbReference type="Rhea" id="RHEA:22860"/>
        <dbReference type="ChEBI" id="CHEBI:15378"/>
        <dbReference type="ChEBI" id="CHEBI:30616"/>
        <dbReference type="ChEBI" id="CHEBI:33019"/>
        <dbReference type="ChEBI" id="CHEBI:57502"/>
        <dbReference type="ChEBI" id="CHEBI:58437"/>
        <dbReference type="EC" id="2.7.7.18"/>
    </reaction>
</comment>
<dbReference type="HOGENOM" id="CLU_069765_0_0_6"/>
<dbReference type="RefSeq" id="WP_045106166.1">
    <property type="nucleotide sequence ID" value="NZ_LN681225.1"/>
</dbReference>
<keyword evidence="14" id="KW-1185">Reference proteome</keyword>
<dbReference type="KEGG" id="lha:LHA_1837"/>
<name>A0A0A8UVR2_LEGHA</name>
<keyword evidence="5 11" id="KW-0808">Transferase</keyword>
<proteinExistence type="inferred from homology"/>
<dbReference type="GO" id="GO:0005524">
    <property type="term" value="F:ATP binding"/>
    <property type="evidence" value="ECO:0007669"/>
    <property type="project" value="UniProtKB-KW"/>
</dbReference>
<dbReference type="EMBL" id="LN681225">
    <property type="protein sequence ID" value="CEK10869.1"/>
    <property type="molecule type" value="Genomic_DNA"/>
</dbReference>
<dbReference type="Pfam" id="PF01467">
    <property type="entry name" value="CTP_transf_like"/>
    <property type="match status" value="1"/>
</dbReference>
<dbReference type="Gene3D" id="3.40.50.620">
    <property type="entry name" value="HUPs"/>
    <property type="match status" value="1"/>
</dbReference>
<evidence type="ECO:0000256" key="1">
    <source>
        <dbReference type="ARBA" id="ARBA00002324"/>
    </source>
</evidence>
<dbReference type="OrthoDB" id="5295945at2"/>
<feature type="domain" description="Cytidyltransferase-like" evidence="12">
    <location>
        <begin position="6"/>
        <end position="185"/>
    </location>
</feature>
<keyword evidence="9 11" id="KW-0520">NAD</keyword>
<comment type="similarity">
    <text evidence="3 11">Belongs to the NadD family.</text>
</comment>
<evidence type="ECO:0000256" key="11">
    <source>
        <dbReference type="HAMAP-Rule" id="MF_00244"/>
    </source>
</evidence>
<evidence type="ECO:0000259" key="12">
    <source>
        <dbReference type="Pfam" id="PF01467"/>
    </source>
</evidence>
<comment type="pathway">
    <text evidence="2 11">Cofactor biosynthesis; NAD(+) biosynthesis; deamido-NAD(+) from nicotinate D-ribonucleotide: step 1/1.</text>
</comment>
<dbReference type="NCBIfam" id="TIGR00125">
    <property type="entry name" value="cyt_tran_rel"/>
    <property type="match status" value="1"/>
</dbReference>
<dbReference type="PANTHER" id="PTHR39321:SF3">
    <property type="entry name" value="PHOSPHOPANTETHEINE ADENYLYLTRANSFERASE"/>
    <property type="match status" value="1"/>
</dbReference>
<dbReference type="PATRIC" id="fig|449.7.peg.2294"/>